<dbReference type="PRINTS" id="PR00207">
    <property type="entry name" value="FLAGELLIN"/>
</dbReference>
<dbReference type="PANTHER" id="PTHR42792">
    <property type="entry name" value="FLAGELLIN"/>
    <property type="match status" value="1"/>
</dbReference>
<keyword evidence="3" id="KW-0964">Secreted</keyword>
<evidence type="ECO:0000256" key="3">
    <source>
        <dbReference type="RuleBase" id="RU362073"/>
    </source>
</evidence>
<comment type="function">
    <text evidence="3">Flagellin is the subunit protein which polymerizes to form the filaments of bacterial flagella.</text>
</comment>
<organism evidence="6 7">
    <name type="scientific">Aquamicrobium zhengzhouense</name>
    <dbReference type="NCBI Taxonomy" id="2781738"/>
    <lineage>
        <taxon>Bacteria</taxon>
        <taxon>Pseudomonadati</taxon>
        <taxon>Pseudomonadota</taxon>
        <taxon>Alphaproteobacteria</taxon>
        <taxon>Hyphomicrobiales</taxon>
        <taxon>Phyllobacteriaceae</taxon>
        <taxon>Aquamicrobium</taxon>
    </lineage>
</organism>
<keyword evidence="2 3" id="KW-0975">Bacterial flagellum</keyword>
<dbReference type="Gene3D" id="1.20.1330.10">
    <property type="entry name" value="f41 fragment of flagellin, N-terminal domain"/>
    <property type="match status" value="2"/>
</dbReference>
<dbReference type="RefSeq" id="WP_198474422.1">
    <property type="nucleotide sequence ID" value="NZ_JADGMQ010000002.1"/>
</dbReference>
<keyword evidence="6" id="KW-0966">Cell projection</keyword>
<protein>
    <recommendedName>
        <fullName evidence="3">Flagellin</fullName>
    </recommendedName>
</protein>
<evidence type="ECO:0000313" key="7">
    <source>
        <dbReference type="Proteomes" id="UP000601789"/>
    </source>
</evidence>
<dbReference type="InterPro" id="IPR046358">
    <property type="entry name" value="Flagellin_C"/>
</dbReference>
<dbReference type="SUPFAM" id="SSF64518">
    <property type="entry name" value="Phase 1 flagellin"/>
    <property type="match status" value="1"/>
</dbReference>
<keyword evidence="6" id="KW-0969">Cilium</keyword>
<comment type="similarity">
    <text evidence="1 3">Belongs to the bacterial flagellin family.</text>
</comment>
<keyword evidence="7" id="KW-1185">Reference proteome</keyword>
<evidence type="ECO:0000259" key="5">
    <source>
        <dbReference type="Pfam" id="PF00700"/>
    </source>
</evidence>
<evidence type="ECO:0000256" key="2">
    <source>
        <dbReference type="ARBA" id="ARBA00023143"/>
    </source>
</evidence>
<comment type="subcellular location">
    <subcellularLocation>
        <location evidence="3">Secreted</location>
    </subcellularLocation>
    <subcellularLocation>
        <location evidence="3">Bacterial flagellum</location>
    </subcellularLocation>
</comment>
<keyword evidence="6" id="KW-0282">Flagellum</keyword>
<name>A0ABS0S8W9_9HYPH</name>
<evidence type="ECO:0000259" key="4">
    <source>
        <dbReference type="Pfam" id="PF00669"/>
    </source>
</evidence>
<dbReference type="PANTHER" id="PTHR42792:SF2">
    <property type="entry name" value="FLAGELLIN"/>
    <property type="match status" value="1"/>
</dbReference>
<accession>A0ABS0S8W9</accession>
<dbReference type="InterPro" id="IPR001492">
    <property type="entry name" value="Flagellin"/>
</dbReference>
<proteinExistence type="inferred from homology"/>
<dbReference type="InterPro" id="IPR001029">
    <property type="entry name" value="Flagellin_N"/>
</dbReference>
<feature type="domain" description="Flagellin N-terminal" evidence="4">
    <location>
        <begin position="4"/>
        <end position="135"/>
    </location>
</feature>
<reference evidence="6 7" key="1">
    <citation type="submission" date="2020-10" db="EMBL/GenBank/DDBJ databases">
        <title>Aquamicrobium zhengzhouensis sp. nov., a exopolysaccharide producing bacterium isolated from farmland soil.</title>
        <authorList>
            <person name="Wang X."/>
        </authorList>
    </citation>
    <scope>NUCLEOTIDE SEQUENCE [LARGE SCALE GENOMIC DNA]</scope>
    <source>
        <strain evidence="7">cd-1</strain>
    </source>
</reference>
<dbReference type="EMBL" id="JADGMQ010000002">
    <property type="protein sequence ID" value="MBI1619740.1"/>
    <property type="molecule type" value="Genomic_DNA"/>
</dbReference>
<feature type="domain" description="Flagellin C-terminal" evidence="5">
    <location>
        <begin position="335"/>
        <end position="420"/>
    </location>
</feature>
<evidence type="ECO:0000313" key="6">
    <source>
        <dbReference type="EMBL" id="MBI1619740.1"/>
    </source>
</evidence>
<comment type="caution">
    <text evidence="6">The sequence shown here is derived from an EMBL/GenBank/DDBJ whole genome shotgun (WGS) entry which is preliminary data.</text>
</comment>
<dbReference type="Proteomes" id="UP000601789">
    <property type="component" value="Unassembled WGS sequence"/>
</dbReference>
<dbReference type="Pfam" id="PF00669">
    <property type="entry name" value="Flagellin_N"/>
    <property type="match status" value="1"/>
</dbReference>
<dbReference type="Pfam" id="PF00700">
    <property type="entry name" value="Flagellin_C"/>
    <property type="match status" value="1"/>
</dbReference>
<sequence length="421" mass="43459">MSSINTNAGAMTALQTLKATNKNLETTQGRISTGARVNEAAHNAAYWSIATTMRSDNNAMSTVKDALGLGAAQVDIAYTAMDAVKDTLDTMKSKLVAAQQPDIDKAKIQEEIAQLQNDLQTYAKSANFSGGNWLDVDGAETQQVVASFIRSEDGSISLATIDVDTAKTALFNSKTGEPGLLQAGKALAATGGIDDDSRTGGAGTAATTALTYAALTLDEDDAITFNIAINDGAATSVRIDHRVVSSALGSSDGAIANAAAWAKVLSTALTNAGVDVGATGDVTVDGTTGHISTVATGTEAKIAISGTKSSDNGNFFNAIDVNISSASDAQLKEYMQGIDTMLSKVTTAASDLGAIKTRIASQSDFVGKIMDAVDRGVGQLVDADMEQESSRLQALQVQQQLGIQALSIANSNTQNILSLFR</sequence>
<evidence type="ECO:0000256" key="1">
    <source>
        <dbReference type="ARBA" id="ARBA00005709"/>
    </source>
</evidence>
<gene>
    <name evidence="6" type="ORF">IOD40_03555</name>
</gene>